<accession>A0ABQ5E8H8</accession>
<dbReference type="EMBL" id="BQNB010016048">
    <property type="protein sequence ID" value="GJT47204.1"/>
    <property type="molecule type" value="Genomic_DNA"/>
</dbReference>
<protein>
    <submittedName>
        <fullName evidence="1">Uncharacterized protein</fullName>
    </submittedName>
</protein>
<reference evidence="1" key="1">
    <citation type="journal article" date="2022" name="Int. J. Mol. Sci.">
        <title>Draft Genome of Tanacetum Coccineum: Genomic Comparison of Closely Related Tanacetum-Family Plants.</title>
        <authorList>
            <person name="Yamashiro T."/>
            <person name="Shiraishi A."/>
            <person name="Nakayama K."/>
            <person name="Satake H."/>
        </authorList>
    </citation>
    <scope>NUCLEOTIDE SEQUENCE</scope>
</reference>
<sequence length="99" mass="10560">MLTAMSQHAGAGLDAGGVYSGLFECLACGSRPWLPITLSGYTTVCPGCNVNGRMSCIDSRQIALECRNSGCVYFRIGIRNLPWIPRGVCAGCPRICRMG</sequence>
<comment type="caution">
    <text evidence="1">The sequence shown here is derived from an EMBL/GenBank/DDBJ whole genome shotgun (WGS) entry which is preliminary data.</text>
</comment>
<gene>
    <name evidence="1" type="ORF">Tco_0955919</name>
</gene>
<keyword evidence="2" id="KW-1185">Reference proteome</keyword>
<evidence type="ECO:0000313" key="1">
    <source>
        <dbReference type="EMBL" id="GJT47204.1"/>
    </source>
</evidence>
<name>A0ABQ5E8H8_9ASTR</name>
<proteinExistence type="predicted"/>
<dbReference type="Proteomes" id="UP001151760">
    <property type="component" value="Unassembled WGS sequence"/>
</dbReference>
<organism evidence="1 2">
    <name type="scientific">Tanacetum coccineum</name>
    <dbReference type="NCBI Taxonomy" id="301880"/>
    <lineage>
        <taxon>Eukaryota</taxon>
        <taxon>Viridiplantae</taxon>
        <taxon>Streptophyta</taxon>
        <taxon>Embryophyta</taxon>
        <taxon>Tracheophyta</taxon>
        <taxon>Spermatophyta</taxon>
        <taxon>Magnoliopsida</taxon>
        <taxon>eudicotyledons</taxon>
        <taxon>Gunneridae</taxon>
        <taxon>Pentapetalae</taxon>
        <taxon>asterids</taxon>
        <taxon>campanulids</taxon>
        <taxon>Asterales</taxon>
        <taxon>Asteraceae</taxon>
        <taxon>Asteroideae</taxon>
        <taxon>Anthemideae</taxon>
        <taxon>Anthemidinae</taxon>
        <taxon>Tanacetum</taxon>
    </lineage>
</organism>
<evidence type="ECO:0000313" key="2">
    <source>
        <dbReference type="Proteomes" id="UP001151760"/>
    </source>
</evidence>
<reference evidence="1" key="2">
    <citation type="submission" date="2022-01" db="EMBL/GenBank/DDBJ databases">
        <authorList>
            <person name="Yamashiro T."/>
            <person name="Shiraishi A."/>
            <person name="Satake H."/>
            <person name="Nakayama K."/>
        </authorList>
    </citation>
    <scope>NUCLEOTIDE SEQUENCE</scope>
</reference>